<sequence length="187" mass="21011">MAHYFDIQLRPDPEFPPHLLMAALYGRVHLRLAELKAEDVGLAFPGYQARPAQLGRVMRLVGPAQTLTQIAAGHWLGAVREHVIVHDLLEVPATAEHRRLRRVQAKSNPARLRRRQMKRHGLTEAEALARVPDSAAELLNLPFVQLRSASTGQTFRLFFELGAPQAEVKEGRFNAYGLSPVNTTPWF</sequence>
<organism evidence="1 2">
    <name type="scientific">Roseateles koreensis</name>
    <dbReference type="NCBI Taxonomy" id="2987526"/>
    <lineage>
        <taxon>Bacteria</taxon>
        <taxon>Pseudomonadati</taxon>
        <taxon>Pseudomonadota</taxon>
        <taxon>Betaproteobacteria</taxon>
        <taxon>Burkholderiales</taxon>
        <taxon>Sphaerotilaceae</taxon>
        <taxon>Roseateles</taxon>
    </lineage>
</organism>
<dbReference type="Pfam" id="PF09618">
    <property type="entry name" value="Cas_Csy4"/>
    <property type="match status" value="1"/>
</dbReference>
<name>A0ABT5KN81_9BURK</name>
<reference evidence="1 2" key="1">
    <citation type="submission" date="2022-10" db="EMBL/GenBank/DDBJ databases">
        <title>paucibacter sp. hw8 Genome sequencing.</title>
        <authorList>
            <person name="Park S."/>
        </authorList>
    </citation>
    <scope>NUCLEOTIDE SEQUENCE [LARGE SCALE GENOMIC DNA]</scope>
    <source>
        <strain evidence="2">hw8</strain>
    </source>
</reference>
<protein>
    <submittedName>
        <fullName evidence="1">Type I-F CRISPR-associated endoribonuclease Cas6/Csy4</fullName>
    </submittedName>
</protein>
<dbReference type="CDD" id="cd09739">
    <property type="entry name" value="Cas6_I-F"/>
    <property type="match status" value="1"/>
</dbReference>
<evidence type="ECO:0000313" key="2">
    <source>
        <dbReference type="Proteomes" id="UP001219862"/>
    </source>
</evidence>
<dbReference type="EMBL" id="JAQQXS010000003">
    <property type="protein sequence ID" value="MDC8784379.1"/>
    <property type="molecule type" value="Genomic_DNA"/>
</dbReference>
<accession>A0ABT5KN81</accession>
<dbReference type="Proteomes" id="UP001219862">
    <property type="component" value="Unassembled WGS sequence"/>
</dbReference>
<dbReference type="InterPro" id="IPR042564">
    <property type="entry name" value="CRISPR-Cas6/Csy4_sf"/>
</dbReference>
<dbReference type="Gene3D" id="3.30.70.2540">
    <property type="entry name" value="CRISPR-associated endoribonuclease Cas6/Csy4"/>
    <property type="match status" value="1"/>
</dbReference>
<dbReference type="InterPro" id="IPR013396">
    <property type="entry name" value="CRISPR-assoc_prot_Csy4"/>
</dbReference>
<gene>
    <name evidence="1" type="primary">cas6f</name>
    <name evidence="1" type="ORF">PRZ01_04140</name>
</gene>
<comment type="caution">
    <text evidence="1">The sequence shown here is derived from an EMBL/GenBank/DDBJ whole genome shotgun (WGS) entry which is preliminary data.</text>
</comment>
<keyword evidence="2" id="KW-1185">Reference proteome</keyword>
<evidence type="ECO:0000313" key="1">
    <source>
        <dbReference type="EMBL" id="MDC8784379.1"/>
    </source>
</evidence>
<proteinExistence type="predicted"/>
<dbReference type="RefSeq" id="WP_273595497.1">
    <property type="nucleotide sequence ID" value="NZ_JAQQXS010000003.1"/>
</dbReference>
<dbReference type="NCBIfam" id="TIGR02563">
    <property type="entry name" value="cas_Csy4"/>
    <property type="match status" value="1"/>
</dbReference>